<name>V4U300_CITCL</name>
<dbReference type="AlphaFoldDB" id="V4U300"/>
<dbReference type="Proteomes" id="UP000030687">
    <property type="component" value="Unassembled WGS sequence"/>
</dbReference>
<protein>
    <submittedName>
        <fullName evidence="1">Uncharacterized protein</fullName>
    </submittedName>
</protein>
<gene>
    <name evidence="1" type="ORF">CICLE_v10024090mg</name>
</gene>
<sequence length="70" mass="8164">MIFKFSTPFKNLAFPSQFGNPPTTSIIKRWSLVNFLMAIKIFEIIIKLTRGKGTNSFFNIYYCVSMQDLF</sequence>
<organism evidence="1 2">
    <name type="scientific">Citrus clementina</name>
    <name type="common">Clementine</name>
    <name type="synonym">Citrus deliciosa x Citrus sinensis</name>
    <dbReference type="NCBI Taxonomy" id="85681"/>
    <lineage>
        <taxon>Eukaryota</taxon>
        <taxon>Viridiplantae</taxon>
        <taxon>Streptophyta</taxon>
        <taxon>Embryophyta</taxon>
        <taxon>Tracheophyta</taxon>
        <taxon>Spermatophyta</taxon>
        <taxon>Magnoliopsida</taxon>
        <taxon>eudicotyledons</taxon>
        <taxon>Gunneridae</taxon>
        <taxon>Pentapetalae</taxon>
        <taxon>rosids</taxon>
        <taxon>malvids</taxon>
        <taxon>Sapindales</taxon>
        <taxon>Rutaceae</taxon>
        <taxon>Aurantioideae</taxon>
        <taxon>Citrus</taxon>
    </lineage>
</organism>
<reference evidence="1 2" key="1">
    <citation type="submission" date="2013-10" db="EMBL/GenBank/DDBJ databases">
        <authorList>
            <consortium name="International Citrus Genome Consortium"/>
            <person name="Jenkins J."/>
            <person name="Schmutz J."/>
            <person name="Prochnik S."/>
            <person name="Rokhsar D."/>
            <person name="Gmitter F."/>
            <person name="Ollitrault P."/>
            <person name="Machado M."/>
            <person name="Talon M."/>
            <person name="Wincker P."/>
            <person name="Jaillon O."/>
            <person name="Morgante M."/>
        </authorList>
    </citation>
    <scope>NUCLEOTIDE SEQUENCE</scope>
    <source>
        <strain evidence="2">cv. Clemenules</strain>
    </source>
</reference>
<evidence type="ECO:0000313" key="1">
    <source>
        <dbReference type="EMBL" id="ESR56541.1"/>
    </source>
</evidence>
<dbReference type="EMBL" id="KI536661">
    <property type="protein sequence ID" value="ESR56541.1"/>
    <property type="molecule type" value="Genomic_DNA"/>
</dbReference>
<evidence type="ECO:0000313" key="2">
    <source>
        <dbReference type="Proteomes" id="UP000030687"/>
    </source>
</evidence>
<dbReference type="KEGG" id="cic:CICLE_v10024090mg"/>
<dbReference type="InParanoid" id="V4U300"/>
<keyword evidence="2" id="KW-1185">Reference proteome</keyword>
<accession>V4U300</accession>
<dbReference type="Gramene" id="ESR56541">
    <property type="protein sequence ID" value="ESR56541"/>
    <property type="gene ID" value="CICLE_v10024090mg"/>
</dbReference>
<proteinExistence type="predicted"/>